<dbReference type="STRING" id="1855383.SAMN05216548_105139"/>
<dbReference type="InterPro" id="IPR041413">
    <property type="entry name" value="MLTR_LBD"/>
</dbReference>
<reference evidence="2 3" key="1">
    <citation type="submission" date="2016-10" db="EMBL/GenBank/DDBJ databases">
        <authorList>
            <person name="de Groot N.N."/>
        </authorList>
    </citation>
    <scope>NUCLEOTIDE SEQUENCE [LARGE SCALE GENOMIC DNA]</scope>
    <source>
        <strain evidence="2 3">A52C2</strain>
    </source>
</reference>
<feature type="domain" description="HTH cro/C1-type" evidence="1">
    <location>
        <begin position="16"/>
        <end position="88"/>
    </location>
</feature>
<organism evidence="2 3">
    <name type="scientific">Faunimonas pinastri</name>
    <dbReference type="NCBI Taxonomy" id="1855383"/>
    <lineage>
        <taxon>Bacteria</taxon>
        <taxon>Pseudomonadati</taxon>
        <taxon>Pseudomonadota</taxon>
        <taxon>Alphaproteobacteria</taxon>
        <taxon>Hyphomicrobiales</taxon>
        <taxon>Afifellaceae</taxon>
        <taxon>Faunimonas</taxon>
    </lineage>
</organism>
<name>A0A1H9GT15_9HYPH</name>
<dbReference type="InterPro" id="IPR010982">
    <property type="entry name" value="Lambda_DNA-bd_dom_sf"/>
</dbReference>
<dbReference type="RefSeq" id="WP_092496272.1">
    <property type="nucleotide sequence ID" value="NZ_FOFG01000005.1"/>
</dbReference>
<dbReference type="Proteomes" id="UP000199647">
    <property type="component" value="Unassembled WGS sequence"/>
</dbReference>
<keyword evidence="3" id="KW-1185">Reference proteome</keyword>
<dbReference type="PANTHER" id="PTHR35010">
    <property type="entry name" value="BLL4672 PROTEIN-RELATED"/>
    <property type="match status" value="1"/>
</dbReference>
<dbReference type="OrthoDB" id="5346389at2"/>
<dbReference type="PANTHER" id="PTHR35010:SF2">
    <property type="entry name" value="BLL4672 PROTEIN"/>
    <property type="match status" value="1"/>
</dbReference>
<protein>
    <submittedName>
        <fullName evidence="2">Transcriptional regulator, XRE family</fullName>
    </submittedName>
</protein>
<sequence>MTGVLTPRQRRELGEFVRAQREKCAPEMVGIAPGGRRRTPGLRREEAAQLCGLSVTWYTWIEQGRDVAASAPALARLARALRLSRAERAYLFEIAGRRDPDHDGQPGEPLPEAAAAAVHAISCPAYILDREWNARAWNAGAGRLFPGWLDRPEQPNLLRFLFLEPTARSLIDDWERRARRITAEFRAACGLHPDDRALRAQIEALHRESPEFAQFWAEHGVLAREGGARTFRHPVDGFLRFEQVTFELAGHEDFRLTMLVSPSRKEG</sequence>
<dbReference type="InterPro" id="IPR001387">
    <property type="entry name" value="Cro/C1-type_HTH"/>
</dbReference>
<dbReference type="SUPFAM" id="SSF47413">
    <property type="entry name" value="lambda repressor-like DNA-binding domains"/>
    <property type="match status" value="1"/>
</dbReference>
<evidence type="ECO:0000313" key="3">
    <source>
        <dbReference type="Proteomes" id="UP000199647"/>
    </source>
</evidence>
<accession>A0A1H9GT15</accession>
<proteinExistence type="predicted"/>
<dbReference type="Pfam" id="PF17765">
    <property type="entry name" value="MLTR_LBD"/>
    <property type="match status" value="1"/>
</dbReference>
<gene>
    <name evidence="2" type="ORF">SAMN05216548_105139</name>
</gene>
<evidence type="ECO:0000313" key="2">
    <source>
        <dbReference type="EMBL" id="SEQ53195.1"/>
    </source>
</evidence>
<dbReference type="Pfam" id="PF13560">
    <property type="entry name" value="HTH_31"/>
    <property type="match status" value="1"/>
</dbReference>
<dbReference type="Gene3D" id="1.10.260.40">
    <property type="entry name" value="lambda repressor-like DNA-binding domains"/>
    <property type="match status" value="1"/>
</dbReference>
<dbReference type="GO" id="GO:0003677">
    <property type="term" value="F:DNA binding"/>
    <property type="evidence" value="ECO:0007669"/>
    <property type="project" value="InterPro"/>
</dbReference>
<dbReference type="SMART" id="SM00530">
    <property type="entry name" value="HTH_XRE"/>
    <property type="match status" value="1"/>
</dbReference>
<dbReference type="EMBL" id="FOFG01000005">
    <property type="protein sequence ID" value="SEQ53195.1"/>
    <property type="molecule type" value="Genomic_DNA"/>
</dbReference>
<dbReference type="AlphaFoldDB" id="A0A1H9GT15"/>
<dbReference type="Gene3D" id="3.30.450.180">
    <property type="match status" value="1"/>
</dbReference>
<evidence type="ECO:0000259" key="1">
    <source>
        <dbReference type="SMART" id="SM00530"/>
    </source>
</evidence>